<keyword evidence="5" id="KW-1185">Reference proteome</keyword>
<dbReference type="OrthoDB" id="7442at2157"/>
<dbReference type="NCBIfam" id="TIGR03971">
    <property type="entry name" value="SDR_subfam_1"/>
    <property type="match status" value="1"/>
</dbReference>
<dbReference type="CDD" id="cd05233">
    <property type="entry name" value="SDR_c"/>
    <property type="match status" value="1"/>
</dbReference>
<dbReference type="Pfam" id="PF13561">
    <property type="entry name" value="adh_short_C2"/>
    <property type="match status" value="1"/>
</dbReference>
<dbReference type="PANTHER" id="PTHR24321:SF8">
    <property type="entry name" value="ESTRADIOL 17-BETA-DEHYDROGENASE 8-RELATED"/>
    <property type="match status" value="1"/>
</dbReference>
<reference evidence="5" key="1">
    <citation type="submission" date="2016-10" db="EMBL/GenBank/DDBJ databases">
        <authorList>
            <person name="Varghese N."/>
            <person name="Submissions S."/>
        </authorList>
    </citation>
    <scope>NUCLEOTIDE SEQUENCE [LARGE SCALE GENOMIC DNA]</scope>
    <source>
        <strain evidence="5">CGMCC 1.10329</strain>
    </source>
</reference>
<protein>
    <submittedName>
        <fullName evidence="4">SDR family mycofactocin-dependent oxidoreductase</fullName>
    </submittedName>
</protein>
<comment type="similarity">
    <text evidence="1">Belongs to the short-chain dehydrogenases/reductases (SDR) family.</text>
</comment>
<evidence type="ECO:0000313" key="4">
    <source>
        <dbReference type="EMBL" id="SFP78066.1"/>
    </source>
</evidence>
<accession>A0A1I5T6F4</accession>
<dbReference type="FunFam" id="3.40.50.720:FF:000084">
    <property type="entry name" value="Short-chain dehydrogenase reductase"/>
    <property type="match status" value="1"/>
</dbReference>
<dbReference type="PROSITE" id="PS00061">
    <property type="entry name" value="ADH_SHORT"/>
    <property type="match status" value="1"/>
</dbReference>
<sequence length="273" mass="29290">MVEYDFDGKVAFVTGAGHGQGRSHAQHYAKHGADVVVTDICENIDTNPYDLSTSDELEETASLVEDEGQEALAIEMDVREEDEVKAAVEEAVDHFGKIDILANNAGIFNAADATEMSEQQWDEMIDTNLKGVWLCSKHVGQHFIERGGGGKIISTASTAAFTASPGNGHYVAAKHGVRGLTKTLALELAEYDVNVNAVAPTGMDTPMISGYLEAYGEELLEETMAMTGPANIFDDGGMLQPKEISEAYMWLSSDAARYVTGTTLKVDAGMTAK</sequence>
<dbReference type="InterPro" id="IPR036291">
    <property type="entry name" value="NAD(P)-bd_dom_sf"/>
</dbReference>
<dbReference type="PANTHER" id="PTHR24321">
    <property type="entry name" value="DEHYDROGENASES, SHORT CHAIN"/>
    <property type="match status" value="1"/>
</dbReference>
<dbReference type="InterPro" id="IPR020904">
    <property type="entry name" value="Sc_DH/Rdtase_CS"/>
</dbReference>
<dbReference type="Gene3D" id="3.40.50.720">
    <property type="entry name" value="NAD(P)-binding Rossmann-like Domain"/>
    <property type="match status" value="1"/>
</dbReference>
<dbReference type="RefSeq" id="WP_074878628.1">
    <property type="nucleotide sequence ID" value="NZ_FOXI01000008.1"/>
</dbReference>
<dbReference type="Proteomes" id="UP000183769">
    <property type="component" value="Unassembled WGS sequence"/>
</dbReference>
<dbReference type="GO" id="GO:0016491">
    <property type="term" value="F:oxidoreductase activity"/>
    <property type="evidence" value="ECO:0007669"/>
    <property type="project" value="UniProtKB-KW"/>
</dbReference>
<evidence type="ECO:0000256" key="1">
    <source>
        <dbReference type="ARBA" id="ARBA00006484"/>
    </source>
</evidence>
<dbReference type="SUPFAM" id="SSF51735">
    <property type="entry name" value="NAD(P)-binding Rossmann-fold domains"/>
    <property type="match status" value="1"/>
</dbReference>
<dbReference type="PRINTS" id="PR00081">
    <property type="entry name" value="GDHRDH"/>
</dbReference>
<gene>
    <name evidence="4" type="ORF">SAMN05216277_10818</name>
</gene>
<dbReference type="InterPro" id="IPR002347">
    <property type="entry name" value="SDR_fam"/>
</dbReference>
<evidence type="ECO:0000256" key="3">
    <source>
        <dbReference type="ARBA" id="ARBA00023027"/>
    </source>
</evidence>
<evidence type="ECO:0000313" key="5">
    <source>
        <dbReference type="Proteomes" id="UP000183769"/>
    </source>
</evidence>
<dbReference type="PRINTS" id="PR00080">
    <property type="entry name" value="SDRFAMILY"/>
</dbReference>
<dbReference type="EMBL" id="FOXI01000008">
    <property type="protein sequence ID" value="SFP78066.1"/>
    <property type="molecule type" value="Genomic_DNA"/>
</dbReference>
<proteinExistence type="inferred from homology"/>
<dbReference type="InterPro" id="IPR023985">
    <property type="entry name" value="SDR_subfam_1"/>
</dbReference>
<name>A0A1I5T6F4_9EURY</name>
<evidence type="ECO:0000256" key="2">
    <source>
        <dbReference type="ARBA" id="ARBA00023002"/>
    </source>
</evidence>
<organism evidence="4 5">
    <name type="scientific">Halolamina pelagica</name>
    <dbReference type="NCBI Taxonomy" id="699431"/>
    <lineage>
        <taxon>Archaea</taxon>
        <taxon>Methanobacteriati</taxon>
        <taxon>Methanobacteriota</taxon>
        <taxon>Stenosarchaea group</taxon>
        <taxon>Halobacteria</taxon>
        <taxon>Halobacteriales</taxon>
        <taxon>Haloferacaceae</taxon>
    </lineage>
</organism>
<keyword evidence="2" id="KW-0560">Oxidoreductase</keyword>
<keyword evidence="3" id="KW-0520">NAD</keyword>
<dbReference type="AlphaFoldDB" id="A0A1I5T6F4"/>